<accession>A0A836CDS0</accession>
<protein>
    <submittedName>
        <fullName evidence="1">Uncharacterized protein</fullName>
    </submittedName>
</protein>
<dbReference type="Proteomes" id="UP000664859">
    <property type="component" value="Unassembled WGS sequence"/>
</dbReference>
<organism evidence="1 2">
    <name type="scientific">Tribonema minus</name>
    <dbReference type="NCBI Taxonomy" id="303371"/>
    <lineage>
        <taxon>Eukaryota</taxon>
        <taxon>Sar</taxon>
        <taxon>Stramenopiles</taxon>
        <taxon>Ochrophyta</taxon>
        <taxon>PX clade</taxon>
        <taxon>Xanthophyceae</taxon>
        <taxon>Tribonematales</taxon>
        <taxon>Tribonemataceae</taxon>
        <taxon>Tribonema</taxon>
    </lineage>
</organism>
<dbReference type="EMBL" id="JAFCMP010000279">
    <property type="protein sequence ID" value="KAG5181944.1"/>
    <property type="molecule type" value="Genomic_DNA"/>
</dbReference>
<keyword evidence="2" id="KW-1185">Reference proteome</keyword>
<name>A0A836CDS0_9STRA</name>
<proteinExistence type="predicted"/>
<evidence type="ECO:0000313" key="1">
    <source>
        <dbReference type="EMBL" id="KAG5181944.1"/>
    </source>
</evidence>
<gene>
    <name evidence="1" type="ORF">JKP88DRAFT_199638</name>
</gene>
<dbReference type="AlphaFoldDB" id="A0A836CDS0"/>
<reference evidence="1" key="1">
    <citation type="submission" date="2021-02" db="EMBL/GenBank/DDBJ databases">
        <title>First Annotated Genome of the Yellow-green Alga Tribonema minus.</title>
        <authorList>
            <person name="Mahan K.M."/>
        </authorList>
    </citation>
    <scope>NUCLEOTIDE SEQUENCE</scope>
    <source>
        <strain evidence="1">UTEX B ZZ1240</strain>
    </source>
</reference>
<evidence type="ECO:0000313" key="2">
    <source>
        <dbReference type="Proteomes" id="UP000664859"/>
    </source>
</evidence>
<dbReference type="OrthoDB" id="10619279at2759"/>
<comment type="caution">
    <text evidence="1">The sequence shown here is derived from an EMBL/GenBank/DDBJ whole genome shotgun (WGS) entry which is preliminary data.</text>
</comment>
<sequence>MSAAVRFAFTDSDSTQKRAAVDSVLKGCNIKGVVGGELPTFKKELRAKRYQQYHWPRTKREDVEAPKLFDHLKAQLAAFGVPFDKPQGFRMLDVHVNRDALTFDYPIADDKVVQFAGGTDAVVYPYNVISWHMQLRVVINWKTPKALTVDLVDVQAKLELLCALSKSNHPALVVFTDDVNFIIYQPFKSALRMFHTLQSGPDDGRISVDEAVRFIAHYLKSVCSREQLFDPEDNTAPAALKDQIAALLAMKKRKHDEVDALADQLAVDEELPTSGEQFAAMYETLSAWKPPEGWGVPGGLPYFV</sequence>